<comment type="caution">
    <text evidence="1">The sequence shown here is derived from an EMBL/GenBank/DDBJ whole genome shotgun (WGS) entry which is preliminary data.</text>
</comment>
<organism evidence="1 2">
    <name type="scientific">Bauhinia variegata</name>
    <name type="common">Purple orchid tree</name>
    <name type="synonym">Phanera variegata</name>
    <dbReference type="NCBI Taxonomy" id="167791"/>
    <lineage>
        <taxon>Eukaryota</taxon>
        <taxon>Viridiplantae</taxon>
        <taxon>Streptophyta</taxon>
        <taxon>Embryophyta</taxon>
        <taxon>Tracheophyta</taxon>
        <taxon>Spermatophyta</taxon>
        <taxon>Magnoliopsida</taxon>
        <taxon>eudicotyledons</taxon>
        <taxon>Gunneridae</taxon>
        <taxon>Pentapetalae</taxon>
        <taxon>rosids</taxon>
        <taxon>fabids</taxon>
        <taxon>Fabales</taxon>
        <taxon>Fabaceae</taxon>
        <taxon>Cercidoideae</taxon>
        <taxon>Cercideae</taxon>
        <taxon>Bauhiniinae</taxon>
        <taxon>Bauhinia</taxon>
    </lineage>
</organism>
<proteinExistence type="predicted"/>
<gene>
    <name evidence="1" type="ORF">L6164_023155</name>
</gene>
<protein>
    <submittedName>
        <fullName evidence="1">Uncharacterized protein</fullName>
    </submittedName>
</protein>
<sequence length="67" mass="7140">MDVDVEVGSLRKPAIEGRLCSCKYRGASIFSRIPGSKGILNPLCVSLSQPKGNYAVSSSVDFLFAFG</sequence>
<dbReference type="EMBL" id="CM039434">
    <property type="protein sequence ID" value="KAI4323559.1"/>
    <property type="molecule type" value="Genomic_DNA"/>
</dbReference>
<accession>A0ACB9MJA5</accession>
<keyword evidence="2" id="KW-1185">Reference proteome</keyword>
<dbReference type="Proteomes" id="UP000828941">
    <property type="component" value="Chromosome 9"/>
</dbReference>
<evidence type="ECO:0000313" key="2">
    <source>
        <dbReference type="Proteomes" id="UP000828941"/>
    </source>
</evidence>
<evidence type="ECO:0000313" key="1">
    <source>
        <dbReference type="EMBL" id="KAI4323559.1"/>
    </source>
</evidence>
<name>A0ACB9MJA5_BAUVA</name>
<reference evidence="1 2" key="1">
    <citation type="journal article" date="2022" name="DNA Res.">
        <title>Chromosomal-level genome assembly of the orchid tree Bauhinia variegata (Leguminosae; Cercidoideae) supports the allotetraploid origin hypothesis of Bauhinia.</title>
        <authorList>
            <person name="Zhong Y."/>
            <person name="Chen Y."/>
            <person name="Zheng D."/>
            <person name="Pang J."/>
            <person name="Liu Y."/>
            <person name="Luo S."/>
            <person name="Meng S."/>
            <person name="Qian L."/>
            <person name="Wei D."/>
            <person name="Dai S."/>
            <person name="Zhou R."/>
        </authorList>
    </citation>
    <scope>NUCLEOTIDE SEQUENCE [LARGE SCALE GENOMIC DNA]</scope>
    <source>
        <strain evidence="1">BV-YZ2020</strain>
    </source>
</reference>